<protein>
    <submittedName>
        <fullName evidence="2">Uncharacterized protein</fullName>
    </submittedName>
</protein>
<dbReference type="Pfam" id="PF18986">
    <property type="entry name" value="DUF5719"/>
    <property type="match status" value="1"/>
</dbReference>
<dbReference type="Proteomes" id="UP000557772">
    <property type="component" value="Unassembled WGS sequence"/>
</dbReference>
<comment type="caution">
    <text evidence="2">The sequence shown here is derived from an EMBL/GenBank/DDBJ whole genome shotgun (WGS) entry which is preliminary data.</text>
</comment>
<name>A0A849AID5_9MICO</name>
<feature type="region of interest" description="Disordered" evidence="1">
    <location>
        <begin position="28"/>
        <end position="72"/>
    </location>
</feature>
<reference evidence="2 3" key="1">
    <citation type="submission" date="2020-05" db="EMBL/GenBank/DDBJ databases">
        <title>Flexivirga sp. ID2601S isolated from air conditioner.</title>
        <authorList>
            <person name="Kim D.H."/>
        </authorList>
    </citation>
    <scope>NUCLEOTIDE SEQUENCE [LARGE SCALE GENOMIC DNA]</scope>
    <source>
        <strain evidence="2 3">ID2601S</strain>
    </source>
</reference>
<sequence>MNATGIARAVVAVAVGAGMVWGAGQATGTVDTTRRSDARQLRDDATSSALRQVSLSCPGPDRAGAAGSGGQGQSVTVLAASAPAALLGGTGSGGASSGGTVTLTGAGGRTTDVAIRRGGVGSATVSGAVAPTLQARGGLAPGLAGSQAGLTDDSSGRGLTLAACGAPVRDGWLFGGGTDKGRVARLVVANPGATPVTVDAAVLGASGVDAGKSVKGTVLAPGERKVLVLGAFGPALASAAIHVTATGGGVVAALTDAWMSGETAVGEATAGPATRPAKSLVIPGVSASTAAPQVRVAVPGSEDAIVRVQAVSTSGAVAADTVQTVPAGSAGAVTLSGLAAGTYALRVTADVPVAAAALSRTGPTGTTDIAWAPAADAVAGLTGGALPTAVPGARSALMLVAPKGVTVDVQTVTAGGSHTSRVALRADRPLEQQLPSDVRAVWVRPAGTAAVHAAVTVRGKDAKGALLATMPLQPVSTSGTSVSMVPARD</sequence>
<evidence type="ECO:0000256" key="1">
    <source>
        <dbReference type="SAM" id="MobiDB-lite"/>
    </source>
</evidence>
<feature type="compositionally biased region" description="Polar residues" evidence="1">
    <location>
        <begin position="46"/>
        <end position="55"/>
    </location>
</feature>
<evidence type="ECO:0000313" key="2">
    <source>
        <dbReference type="EMBL" id="NNG40205.1"/>
    </source>
</evidence>
<dbReference type="RefSeq" id="WP_171156273.1">
    <property type="nucleotide sequence ID" value="NZ_JABENB010000002.1"/>
</dbReference>
<evidence type="ECO:0000313" key="3">
    <source>
        <dbReference type="Proteomes" id="UP000557772"/>
    </source>
</evidence>
<feature type="compositionally biased region" description="Basic and acidic residues" evidence="1">
    <location>
        <begin position="32"/>
        <end position="45"/>
    </location>
</feature>
<keyword evidence="3" id="KW-1185">Reference proteome</keyword>
<gene>
    <name evidence="2" type="ORF">HJ588_13110</name>
</gene>
<dbReference type="EMBL" id="JABENB010000002">
    <property type="protein sequence ID" value="NNG40205.1"/>
    <property type="molecule type" value="Genomic_DNA"/>
</dbReference>
<proteinExistence type="predicted"/>
<organism evidence="2 3">
    <name type="scientific">Flexivirga aerilata</name>
    <dbReference type="NCBI Taxonomy" id="1656889"/>
    <lineage>
        <taxon>Bacteria</taxon>
        <taxon>Bacillati</taxon>
        <taxon>Actinomycetota</taxon>
        <taxon>Actinomycetes</taxon>
        <taxon>Micrococcales</taxon>
        <taxon>Dermacoccaceae</taxon>
        <taxon>Flexivirga</taxon>
    </lineage>
</organism>
<dbReference type="InterPro" id="IPR043777">
    <property type="entry name" value="DUF5719"/>
</dbReference>
<dbReference type="AlphaFoldDB" id="A0A849AID5"/>
<accession>A0A849AID5</accession>